<keyword evidence="5" id="KW-0472">Membrane</keyword>
<dbReference type="InterPro" id="IPR001173">
    <property type="entry name" value="Glyco_trans_2-like"/>
</dbReference>
<name>A0ABX8EBB4_9ACTN</name>
<evidence type="ECO:0000256" key="9">
    <source>
        <dbReference type="ARBA" id="ARBA00040345"/>
    </source>
</evidence>
<dbReference type="PANTHER" id="PTHR43646">
    <property type="entry name" value="GLYCOSYLTRANSFERASE"/>
    <property type="match status" value="1"/>
</dbReference>
<feature type="domain" description="Glycosyltransferase 2-like" evidence="10">
    <location>
        <begin position="16"/>
        <end position="150"/>
    </location>
</feature>
<evidence type="ECO:0000256" key="7">
    <source>
        <dbReference type="ARBA" id="ARBA00037904"/>
    </source>
</evidence>
<proteinExistence type="inferred from homology"/>
<dbReference type="InterPro" id="IPR029044">
    <property type="entry name" value="Nucleotide-diphossugar_trans"/>
</dbReference>
<protein>
    <recommendedName>
        <fullName evidence="9">4,4'-diaponeurosporenoate glycosyltransferase</fullName>
    </recommendedName>
</protein>
<evidence type="ECO:0000256" key="5">
    <source>
        <dbReference type="ARBA" id="ARBA00023136"/>
    </source>
</evidence>
<comment type="pathway">
    <text evidence="7">Carotenoid biosynthesis; staphyloxanthin biosynthesis; staphyloxanthin from farnesyl diphosphate: step 4/5.</text>
</comment>
<organism evidence="11 12">
    <name type="scientific">Nocardioides aquaticus</name>
    <dbReference type="NCBI Taxonomy" id="160826"/>
    <lineage>
        <taxon>Bacteria</taxon>
        <taxon>Bacillati</taxon>
        <taxon>Actinomycetota</taxon>
        <taxon>Actinomycetes</taxon>
        <taxon>Propionibacteriales</taxon>
        <taxon>Nocardioidaceae</taxon>
        <taxon>Nocardioides</taxon>
    </lineage>
</organism>
<dbReference type="Pfam" id="PF00535">
    <property type="entry name" value="Glycos_transf_2"/>
    <property type="match status" value="1"/>
</dbReference>
<dbReference type="PANTHER" id="PTHR43646:SF2">
    <property type="entry name" value="GLYCOSYLTRANSFERASE 2-LIKE DOMAIN-CONTAINING PROTEIN"/>
    <property type="match status" value="1"/>
</dbReference>
<evidence type="ECO:0000259" key="10">
    <source>
        <dbReference type="Pfam" id="PF00535"/>
    </source>
</evidence>
<keyword evidence="3 11" id="KW-0328">Glycosyltransferase</keyword>
<evidence type="ECO:0000313" key="11">
    <source>
        <dbReference type="EMBL" id="QVT77683.1"/>
    </source>
</evidence>
<dbReference type="EMBL" id="CP075371">
    <property type="protein sequence ID" value="QVT77683.1"/>
    <property type="molecule type" value="Genomic_DNA"/>
</dbReference>
<dbReference type="GO" id="GO:0016757">
    <property type="term" value="F:glycosyltransferase activity"/>
    <property type="evidence" value="ECO:0007669"/>
    <property type="project" value="UniProtKB-KW"/>
</dbReference>
<keyword evidence="4 11" id="KW-0808">Transferase</keyword>
<comment type="function">
    <text evidence="6">Catalyzes the glycosylation of 4,4'-diaponeurosporenoate, i.e. the esterification of glucose at the C1'' position with the carboxyl group of 4,4'-diaponeurosporenic acid, to form glycosyl-4,4'-diaponeurosporenoate. This is a step in the biosynthesis of staphyloxanthin, an orange pigment present in most staphylococci strains.</text>
</comment>
<keyword evidence="2" id="KW-1003">Cell membrane</keyword>
<comment type="subcellular location">
    <subcellularLocation>
        <location evidence="1">Cell membrane</location>
    </subcellularLocation>
</comment>
<evidence type="ECO:0000256" key="2">
    <source>
        <dbReference type="ARBA" id="ARBA00022475"/>
    </source>
</evidence>
<evidence type="ECO:0000256" key="6">
    <source>
        <dbReference type="ARBA" id="ARBA00037281"/>
    </source>
</evidence>
<evidence type="ECO:0000256" key="1">
    <source>
        <dbReference type="ARBA" id="ARBA00004236"/>
    </source>
</evidence>
<evidence type="ECO:0000256" key="8">
    <source>
        <dbReference type="ARBA" id="ARBA00038120"/>
    </source>
</evidence>
<dbReference type="Gene3D" id="3.90.550.10">
    <property type="entry name" value="Spore Coat Polysaccharide Biosynthesis Protein SpsA, Chain A"/>
    <property type="match status" value="1"/>
</dbReference>
<dbReference type="SUPFAM" id="SSF53448">
    <property type="entry name" value="Nucleotide-diphospho-sugar transferases"/>
    <property type="match status" value="1"/>
</dbReference>
<dbReference type="RefSeq" id="WP_214057369.1">
    <property type="nucleotide sequence ID" value="NZ_BAAAHS010000035.1"/>
</dbReference>
<evidence type="ECO:0000256" key="3">
    <source>
        <dbReference type="ARBA" id="ARBA00022676"/>
    </source>
</evidence>
<comment type="similarity">
    <text evidence="8">Belongs to the glycosyltransferase 2 family. CrtQ subfamily.</text>
</comment>
<evidence type="ECO:0000256" key="4">
    <source>
        <dbReference type="ARBA" id="ARBA00022679"/>
    </source>
</evidence>
<keyword evidence="12" id="KW-1185">Reference proteome</keyword>
<gene>
    <name evidence="11" type="ORF">ENKNEFLB_00048</name>
</gene>
<evidence type="ECO:0000313" key="12">
    <source>
        <dbReference type="Proteomes" id="UP000679307"/>
    </source>
</evidence>
<sequence length="239" mass="24332">MTEAVTLPTPVRAVVVVVPAHDEEELVGRCLDAVAASVTALREACPHLTATTLVVLDSCTDGTAEVAARAGVATLVVTARSVGTARREGVRAAVDALGPLPPGAVWVASTDADTVVPPGWLVQQVAAADAGAGLVLGAVVPDERDLDPTTYAAWLLRHGPAAPVAVHGANLGVRLAAHDAVGGFPPVAEHEDVLLVDALRAHGVHEAAGLPAVTSGRRYGRVGRGFAGYLRDLETTLGE</sequence>
<dbReference type="CDD" id="cd00761">
    <property type="entry name" value="Glyco_tranf_GTA_type"/>
    <property type="match status" value="1"/>
</dbReference>
<reference evidence="11 12" key="1">
    <citation type="submission" date="2021-05" db="EMBL/GenBank/DDBJ databases">
        <title>Complete genome of Nocardioides aquaticus KCTC 9944T isolated from meromictic and hypersaline Ekho Lake, Antarctica.</title>
        <authorList>
            <person name="Hwang K."/>
            <person name="Kim K.M."/>
            <person name="Choe H."/>
        </authorList>
    </citation>
    <scope>NUCLEOTIDE SEQUENCE [LARGE SCALE GENOMIC DNA]</scope>
    <source>
        <strain evidence="11 12">KCTC 9944</strain>
    </source>
</reference>
<accession>A0ABX8EBB4</accession>
<dbReference type="Proteomes" id="UP000679307">
    <property type="component" value="Chromosome"/>
</dbReference>